<dbReference type="Gene3D" id="3.20.20.30">
    <property type="entry name" value="Luciferase-like domain"/>
    <property type="match status" value="1"/>
</dbReference>
<proteinExistence type="predicted"/>
<accession>A0A381R8X9</accession>
<sequence length="364" mass="41451">VSVPTDTAKHEEPITVMKFALFLPASWTDKDTVHQSRIYGEVLEQARYAEELGFDSLWIAEHHSSRYGIFPSLMPILSHIAALTKTIRLGAGVSVLPFHNPIRLAEETAMVDLLSNGRLNLGVGRGSADYEYGNFKIDFDSRDDRFREVLDIILGLWTTEDFTYHGRYYQVDGITIAPRPLQKPHPPVHVAVSRTAASIDIAVARDMPVLTTYFTPVDDTLALMRLYSERCDAAGKVSQMAEMPFFRFIYLSEDEKEANEIPEKAITWVRDLSAYRRTITKGDEIHIDLDQWRKESGEESRSYQSELANNYFCTPDQCIDRIAELQSQHDISYFGANFAFGSMEHAKVMASMKLFAQEVMPKFR</sequence>
<keyword evidence="1" id="KW-0560">Oxidoreductase</keyword>
<name>A0A381R8X9_9ZZZZ</name>
<organism evidence="4">
    <name type="scientific">marine metagenome</name>
    <dbReference type="NCBI Taxonomy" id="408172"/>
    <lineage>
        <taxon>unclassified sequences</taxon>
        <taxon>metagenomes</taxon>
        <taxon>ecological metagenomes</taxon>
    </lineage>
</organism>
<dbReference type="InterPro" id="IPR036661">
    <property type="entry name" value="Luciferase-like_sf"/>
</dbReference>
<evidence type="ECO:0000256" key="1">
    <source>
        <dbReference type="ARBA" id="ARBA00023002"/>
    </source>
</evidence>
<keyword evidence="2" id="KW-0503">Monooxygenase</keyword>
<dbReference type="EMBL" id="UINC01001720">
    <property type="protein sequence ID" value="SUZ87348.1"/>
    <property type="molecule type" value="Genomic_DNA"/>
</dbReference>
<dbReference type="InterPro" id="IPR050766">
    <property type="entry name" value="Bact_Lucif_Oxidored"/>
</dbReference>
<dbReference type="PANTHER" id="PTHR30137">
    <property type="entry name" value="LUCIFERASE-LIKE MONOOXYGENASE"/>
    <property type="match status" value="1"/>
</dbReference>
<gene>
    <name evidence="4" type="ORF">METZ01_LOCUS40202</name>
</gene>
<dbReference type="GO" id="GO:0004497">
    <property type="term" value="F:monooxygenase activity"/>
    <property type="evidence" value="ECO:0007669"/>
    <property type="project" value="UniProtKB-KW"/>
</dbReference>
<evidence type="ECO:0000259" key="3">
    <source>
        <dbReference type="Pfam" id="PF00296"/>
    </source>
</evidence>
<evidence type="ECO:0000313" key="4">
    <source>
        <dbReference type="EMBL" id="SUZ87348.1"/>
    </source>
</evidence>
<reference evidence="4" key="1">
    <citation type="submission" date="2018-05" db="EMBL/GenBank/DDBJ databases">
        <authorList>
            <person name="Lanie J.A."/>
            <person name="Ng W.-L."/>
            <person name="Kazmierczak K.M."/>
            <person name="Andrzejewski T.M."/>
            <person name="Davidsen T.M."/>
            <person name="Wayne K.J."/>
            <person name="Tettelin H."/>
            <person name="Glass J.I."/>
            <person name="Rusch D."/>
            <person name="Podicherti R."/>
            <person name="Tsui H.-C.T."/>
            <person name="Winkler M.E."/>
        </authorList>
    </citation>
    <scope>NUCLEOTIDE SEQUENCE</scope>
</reference>
<dbReference type="InterPro" id="IPR011251">
    <property type="entry name" value="Luciferase-like_dom"/>
</dbReference>
<evidence type="ECO:0000256" key="2">
    <source>
        <dbReference type="ARBA" id="ARBA00023033"/>
    </source>
</evidence>
<protein>
    <recommendedName>
        <fullName evidence="3">Luciferase-like domain-containing protein</fullName>
    </recommendedName>
</protein>
<dbReference type="SUPFAM" id="SSF51679">
    <property type="entry name" value="Bacterial luciferase-like"/>
    <property type="match status" value="1"/>
</dbReference>
<feature type="domain" description="Luciferase-like" evidence="3">
    <location>
        <begin position="17"/>
        <end position="327"/>
    </location>
</feature>
<dbReference type="GO" id="GO:0016705">
    <property type="term" value="F:oxidoreductase activity, acting on paired donors, with incorporation or reduction of molecular oxygen"/>
    <property type="evidence" value="ECO:0007669"/>
    <property type="project" value="InterPro"/>
</dbReference>
<dbReference type="GO" id="GO:0005829">
    <property type="term" value="C:cytosol"/>
    <property type="evidence" value="ECO:0007669"/>
    <property type="project" value="TreeGrafter"/>
</dbReference>
<dbReference type="PANTHER" id="PTHR30137:SF8">
    <property type="entry name" value="BLR5498 PROTEIN"/>
    <property type="match status" value="1"/>
</dbReference>
<dbReference type="Pfam" id="PF00296">
    <property type="entry name" value="Bac_luciferase"/>
    <property type="match status" value="1"/>
</dbReference>
<dbReference type="AlphaFoldDB" id="A0A381R8X9"/>
<feature type="non-terminal residue" evidence="4">
    <location>
        <position position="1"/>
    </location>
</feature>